<sequence length="114" mass="13436">MKVEKEFPLMNFSLRRLPLFILIKTRKQTIEMNLRKKGHGIFFSRFGVFISKKNHINICTLLLTKHPYTKGFPRQNVVETILFRRNSKTHFGRPATRRRPLGEREVNPSARSLG</sequence>
<feature type="compositionally biased region" description="Basic residues" evidence="1">
    <location>
        <begin position="89"/>
        <end position="99"/>
    </location>
</feature>
<dbReference type="HOGENOM" id="CLU_2122978_0_0_1"/>
<name>C8ZDF5_YEAS8</name>
<gene>
    <name evidence="2" type="ORF">EC1118_1L7_0254g</name>
</gene>
<evidence type="ECO:0000313" key="2">
    <source>
        <dbReference type="EMBL" id="CAY81421.1"/>
    </source>
</evidence>
<accession>C8ZDF5</accession>
<proteinExistence type="predicted"/>
<dbReference type="EMBL" id="FN393080">
    <property type="protein sequence ID" value="CAY81421.1"/>
    <property type="molecule type" value="Genomic_DNA"/>
</dbReference>
<protein>
    <submittedName>
        <fullName evidence="2">EC1118_1L7_0254p</fullName>
    </submittedName>
</protein>
<reference evidence="2" key="1">
    <citation type="journal article" date="2009" name="Proc. Natl. Acad. Sci. U.S.A.">
        <title>Eukaryote-to-eukaryote gene transfer events revealed by the genome sequence of the wine yeast Saccharomyces cerevisiae EC1118.</title>
        <authorList>
            <person name="Novo M."/>
            <person name="Bigey F."/>
            <person name="Beyne E."/>
            <person name="Galeote V."/>
            <person name="Gavory F."/>
            <person name="Mallet S."/>
            <person name="Cambot B."/>
            <person name="Legras J.L."/>
            <person name="Wincker P."/>
            <person name="Casaregola S."/>
            <person name="Dequin S."/>
        </authorList>
    </citation>
    <scope>NUCLEOTIDE SEQUENCE [LARGE SCALE GENOMIC DNA]</scope>
    <source>
        <strain evidence="2">Lalvin EC1118</strain>
        <strain>Lalvin EC1118 / Prise de mousse</strain>
    </source>
</reference>
<dbReference type="AlphaFoldDB" id="C8ZDF5"/>
<evidence type="ECO:0000256" key="1">
    <source>
        <dbReference type="SAM" id="MobiDB-lite"/>
    </source>
</evidence>
<feature type="region of interest" description="Disordered" evidence="1">
    <location>
        <begin position="89"/>
        <end position="114"/>
    </location>
</feature>
<organism evidence="2">
    <name type="scientific">Saccharomyces cerevisiae (strain Lalvin EC1118 / Prise de mousse)</name>
    <name type="common">Baker's yeast</name>
    <dbReference type="NCBI Taxonomy" id="643680"/>
    <lineage>
        <taxon>Eukaryota</taxon>
        <taxon>Fungi</taxon>
        <taxon>Dikarya</taxon>
        <taxon>Ascomycota</taxon>
        <taxon>Saccharomycotina</taxon>
        <taxon>Saccharomycetes</taxon>
        <taxon>Saccharomycetales</taxon>
        <taxon>Saccharomycetaceae</taxon>
        <taxon>Saccharomyces</taxon>
    </lineage>
</organism>